<feature type="chain" id="PRO_5046576829" description="Peptidase A1 domain-containing protein" evidence="12">
    <location>
        <begin position="21"/>
        <end position="443"/>
    </location>
</feature>
<comment type="subcellular location">
    <subcellularLocation>
        <location evidence="1">Secreted</location>
    </subcellularLocation>
</comment>
<dbReference type="EMBL" id="CAWUHB010000003">
    <property type="protein sequence ID" value="CAK7210833.1"/>
    <property type="molecule type" value="Genomic_DNA"/>
</dbReference>
<evidence type="ECO:0000256" key="8">
    <source>
        <dbReference type="ARBA" id="ARBA00023145"/>
    </source>
</evidence>
<evidence type="ECO:0000256" key="11">
    <source>
        <dbReference type="SAM" id="MobiDB-lite"/>
    </source>
</evidence>
<dbReference type="PANTHER" id="PTHR47966">
    <property type="entry name" value="BETA-SITE APP-CLEAVING ENZYME, ISOFORM A-RELATED"/>
    <property type="match status" value="1"/>
</dbReference>
<evidence type="ECO:0000256" key="2">
    <source>
        <dbReference type="ARBA" id="ARBA00007447"/>
    </source>
</evidence>
<sequence length="443" mass="46292">MRSVFSIICLLGLVVTFVWAAPTPAAIQKRSFKIERVRNTAFTGHNTPKQLLKAHMKFGIRPPQALIDHINAQAAAHQNAATNKKKKGHKHGNGNGNAGTSTTGTTTTNTTVDTATGSSVGTVTNTPTSGDVEFLSPVTIGGQTLNMDFDTGSSDLWVFNTGLSTADTTGHTLFDATQSSTFQELNGQTFSVSYGDGSSVSGTVGTDVVNIGGAVVNAQAVELATEVSQSFVQDTASNGLVGLAFSKLNTVQPTQQKTFFDNVQDSLTEPVLTANLRHDEAGSYEFGAIDSSLFTGAMTFVDVETTQGFWQFTSSSFAIGNGSVQTGGAGQAIADTGTTLLLANDNIVNAYYSTVTGAENNQQAGGITIPCDADLPDLQLEVGGQMATVKGSDILFEQVQGNTCFGGLQAIDSDLMIFGDVFFKSNVVSFNIGNNTLGFAPHA</sequence>
<keyword evidence="8" id="KW-0865">Zymogen</keyword>
<dbReference type="InterPro" id="IPR001461">
    <property type="entry name" value="Aspartic_peptidase_A1"/>
</dbReference>
<keyword evidence="5 12" id="KW-0732">Signal</keyword>
<gene>
    <name evidence="14" type="ORF">SCUCBS95973_000923</name>
</gene>
<dbReference type="PROSITE" id="PS51767">
    <property type="entry name" value="PEPTIDASE_A1"/>
    <property type="match status" value="1"/>
</dbReference>
<evidence type="ECO:0000256" key="10">
    <source>
        <dbReference type="RuleBase" id="RU000454"/>
    </source>
</evidence>
<feature type="region of interest" description="Disordered" evidence="11">
    <location>
        <begin position="74"/>
        <end position="128"/>
    </location>
</feature>
<accession>A0ABP0AUA6</accession>
<dbReference type="InterPro" id="IPR001969">
    <property type="entry name" value="Aspartic_peptidase_AS"/>
</dbReference>
<protein>
    <recommendedName>
        <fullName evidence="13">Peptidase A1 domain-containing protein</fullName>
    </recommendedName>
</protein>
<evidence type="ECO:0000256" key="3">
    <source>
        <dbReference type="ARBA" id="ARBA00022525"/>
    </source>
</evidence>
<dbReference type="PRINTS" id="PR00792">
    <property type="entry name" value="PEPSIN"/>
</dbReference>
<feature type="signal peptide" evidence="12">
    <location>
        <begin position="1"/>
        <end position="20"/>
    </location>
</feature>
<evidence type="ECO:0000256" key="1">
    <source>
        <dbReference type="ARBA" id="ARBA00004613"/>
    </source>
</evidence>
<evidence type="ECO:0000259" key="13">
    <source>
        <dbReference type="PROSITE" id="PS51767"/>
    </source>
</evidence>
<reference evidence="14 15" key="1">
    <citation type="submission" date="2024-01" db="EMBL/GenBank/DDBJ databases">
        <authorList>
            <person name="Allen C."/>
            <person name="Tagirdzhanova G."/>
        </authorList>
    </citation>
    <scope>NUCLEOTIDE SEQUENCE [LARGE SCALE GENOMIC DNA]</scope>
</reference>
<keyword evidence="6 10" id="KW-0064">Aspartyl protease</keyword>
<dbReference type="Pfam" id="PF00026">
    <property type="entry name" value="Asp"/>
    <property type="match status" value="1"/>
</dbReference>
<evidence type="ECO:0000256" key="12">
    <source>
        <dbReference type="SAM" id="SignalP"/>
    </source>
</evidence>
<keyword evidence="9" id="KW-0325">Glycoprotein</keyword>
<feature type="compositionally biased region" description="Low complexity" evidence="11">
    <location>
        <begin position="98"/>
        <end position="119"/>
    </location>
</feature>
<dbReference type="InterPro" id="IPR021109">
    <property type="entry name" value="Peptidase_aspartic_dom_sf"/>
</dbReference>
<organism evidence="14 15">
    <name type="scientific">Sporothrix curviconia</name>
    <dbReference type="NCBI Taxonomy" id="1260050"/>
    <lineage>
        <taxon>Eukaryota</taxon>
        <taxon>Fungi</taxon>
        <taxon>Dikarya</taxon>
        <taxon>Ascomycota</taxon>
        <taxon>Pezizomycotina</taxon>
        <taxon>Sordariomycetes</taxon>
        <taxon>Sordariomycetidae</taxon>
        <taxon>Ophiostomatales</taxon>
        <taxon>Ophiostomataceae</taxon>
        <taxon>Sporothrix</taxon>
    </lineage>
</organism>
<dbReference type="Proteomes" id="UP001642405">
    <property type="component" value="Unassembled WGS sequence"/>
</dbReference>
<dbReference type="SUPFAM" id="SSF50630">
    <property type="entry name" value="Acid proteases"/>
    <property type="match status" value="1"/>
</dbReference>
<evidence type="ECO:0000256" key="4">
    <source>
        <dbReference type="ARBA" id="ARBA00022670"/>
    </source>
</evidence>
<dbReference type="InterPro" id="IPR034163">
    <property type="entry name" value="Aspergillopepsin-like_cat_dom"/>
</dbReference>
<comment type="caution">
    <text evidence="14">The sequence shown here is derived from an EMBL/GenBank/DDBJ whole genome shotgun (WGS) entry which is preliminary data.</text>
</comment>
<dbReference type="InterPro" id="IPR033121">
    <property type="entry name" value="PEPTIDASE_A1"/>
</dbReference>
<dbReference type="CDD" id="cd06097">
    <property type="entry name" value="Aspergillopepsin_like"/>
    <property type="match status" value="1"/>
</dbReference>
<evidence type="ECO:0000313" key="15">
    <source>
        <dbReference type="Proteomes" id="UP001642405"/>
    </source>
</evidence>
<dbReference type="PANTHER" id="PTHR47966:SF23">
    <property type="entry name" value="ASPARTIC ENDOPEPTIDASE, PUTATIVE (AFU_ORTHOLOGUE AFUA_2G15950)-RELATED"/>
    <property type="match status" value="1"/>
</dbReference>
<keyword evidence="4 10" id="KW-0645">Protease</keyword>
<keyword evidence="15" id="KW-1185">Reference proteome</keyword>
<dbReference type="PROSITE" id="PS00141">
    <property type="entry name" value="ASP_PROTEASE"/>
    <property type="match status" value="1"/>
</dbReference>
<name>A0ABP0AUA6_9PEZI</name>
<evidence type="ECO:0000256" key="7">
    <source>
        <dbReference type="ARBA" id="ARBA00022801"/>
    </source>
</evidence>
<evidence type="ECO:0000256" key="9">
    <source>
        <dbReference type="ARBA" id="ARBA00023180"/>
    </source>
</evidence>
<dbReference type="Gene3D" id="2.40.70.10">
    <property type="entry name" value="Acid Proteases"/>
    <property type="match status" value="2"/>
</dbReference>
<comment type="similarity">
    <text evidence="2 10">Belongs to the peptidase A1 family.</text>
</comment>
<feature type="domain" description="Peptidase A1" evidence="13">
    <location>
        <begin position="134"/>
        <end position="440"/>
    </location>
</feature>
<feature type="compositionally biased region" description="Basic residues" evidence="11">
    <location>
        <begin position="83"/>
        <end position="92"/>
    </location>
</feature>
<keyword evidence="7 10" id="KW-0378">Hydrolase</keyword>
<evidence type="ECO:0000256" key="5">
    <source>
        <dbReference type="ARBA" id="ARBA00022729"/>
    </source>
</evidence>
<proteinExistence type="inferred from homology"/>
<evidence type="ECO:0000256" key="6">
    <source>
        <dbReference type="ARBA" id="ARBA00022750"/>
    </source>
</evidence>
<keyword evidence="3" id="KW-0964">Secreted</keyword>
<evidence type="ECO:0000313" key="14">
    <source>
        <dbReference type="EMBL" id="CAK7210833.1"/>
    </source>
</evidence>